<gene>
    <name evidence="2" type="ORF">FRUB_04494</name>
</gene>
<dbReference type="InterPro" id="IPR014719">
    <property type="entry name" value="Ribosomal_bL12_C/ClpS-like"/>
</dbReference>
<reference evidence="3" key="1">
    <citation type="submission" date="2017-06" db="EMBL/GenBank/DDBJ databases">
        <title>Genome analysis of Fimbriiglobus ruber SP5, the first member of the order Planctomycetales with confirmed chitinolytic capability.</title>
        <authorList>
            <person name="Ravin N.V."/>
            <person name="Rakitin A.L."/>
            <person name="Ivanova A.A."/>
            <person name="Beletsky A.V."/>
            <person name="Kulichevskaya I.S."/>
            <person name="Mardanov A.V."/>
            <person name="Dedysh S.N."/>
        </authorList>
    </citation>
    <scope>NUCLEOTIDE SEQUENCE [LARGE SCALE GENOMIC DNA]</scope>
    <source>
        <strain evidence="3">SP5</strain>
    </source>
</reference>
<sequence>MEALERGNKIEAIKLYREATGVGLAEAKVFVEDLPARPKS</sequence>
<proteinExistence type="predicted"/>
<organism evidence="2 3">
    <name type="scientific">Fimbriiglobus ruber</name>
    <dbReference type="NCBI Taxonomy" id="1908690"/>
    <lineage>
        <taxon>Bacteria</taxon>
        <taxon>Pseudomonadati</taxon>
        <taxon>Planctomycetota</taxon>
        <taxon>Planctomycetia</taxon>
        <taxon>Gemmatales</taxon>
        <taxon>Gemmataceae</taxon>
        <taxon>Fimbriiglobus</taxon>
    </lineage>
</organism>
<dbReference type="SUPFAM" id="SSF54736">
    <property type="entry name" value="ClpS-like"/>
    <property type="match status" value="1"/>
</dbReference>
<dbReference type="Gene3D" id="3.30.1390.10">
    <property type="match status" value="1"/>
</dbReference>
<name>A0A225DXH0_9BACT</name>
<dbReference type="GO" id="GO:0006412">
    <property type="term" value="P:translation"/>
    <property type="evidence" value="ECO:0007669"/>
    <property type="project" value="InterPro"/>
</dbReference>
<evidence type="ECO:0000259" key="1">
    <source>
        <dbReference type="Pfam" id="PF00542"/>
    </source>
</evidence>
<accession>A0A225DXH0</accession>
<dbReference type="Pfam" id="PF00542">
    <property type="entry name" value="Ribosomal_L12"/>
    <property type="match status" value="1"/>
</dbReference>
<protein>
    <recommendedName>
        <fullName evidence="1">Large ribosomal subunit protein bL12 C-terminal domain-containing protein</fullName>
    </recommendedName>
</protein>
<comment type="caution">
    <text evidence="2">The sequence shown here is derived from an EMBL/GenBank/DDBJ whole genome shotgun (WGS) entry which is preliminary data.</text>
</comment>
<feature type="domain" description="Large ribosomal subunit protein bL12 C-terminal" evidence="1">
    <location>
        <begin position="7"/>
        <end position="36"/>
    </location>
</feature>
<dbReference type="EMBL" id="NIDE01000005">
    <property type="protein sequence ID" value="OWK42416.1"/>
    <property type="molecule type" value="Genomic_DNA"/>
</dbReference>
<dbReference type="InterPro" id="IPR013823">
    <property type="entry name" value="Ribosomal_bL12_C"/>
</dbReference>
<dbReference type="AlphaFoldDB" id="A0A225DXH0"/>
<evidence type="ECO:0000313" key="3">
    <source>
        <dbReference type="Proteomes" id="UP000214646"/>
    </source>
</evidence>
<dbReference type="GO" id="GO:0003735">
    <property type="term" value="F:structural constituent of ribosome"/>
    <property type="evidence" value="ECO:0007669"/>
    <property type="project" value="InterPro"/>
</dbReference>
<evidence type="ECO:0000313" key="2">
    <source>
        <dbReference type="EMBL" id="OWK42416.1"/>
    </source>
</evidence>
<keyword evidence="3" id="KW-1185">Reference proteome</keyword>
<dbReference type="Proteomes" id="UP000214646">
    <property type="component" value="Unassembled WGS sequence"/>
</dbReference>